<proteinExistence type="predicted"/>
<accession>A0A316DZH8</accession>
<dbReference type="EMBL" id="QGGO01000019">
    <property type="protein sequence ID" value="PWK22619.1"/>
    <property type="molecule type" value="Genomic_DNA"/>
</dbReference>
<sequence length="176" mass="20653">MRRTTQNEATNFLTLTIVDWLDVFTRKEYKDFVIQCLNHCQKNKGLEIYAYVIMTNHVHLVARAVGDQTLSEILRDLKGYSSKELVKMIAENPKESRKGVFLPIFYKRGVDNPVNKYHQFWQNESYPVALNNAEIMKQKIDYTHWNPVKAGFVNEPYEYLYSSANPLSPLKVTNWQ</sequence>
<dbReference type="SMART" id="SM01321">
    <property type="entry name" value="Y1_Tnp"/>
    <property type="match status" value="1"/>
</dbReference>
<reference evidence="2 3" key="1">
    <citation type="submission" date="2018-05" db="EMBL/GenBank/DDBJ databases">
        <title>Genomic Encyclopedia of Archaeal and Bacterial Type Strains, Phase II (KMG-II): from individual species to whole genera.</title>
        <authorList>
            <person name="Goeker M."/>
        </authorList>
    </citation>
    <scope>NUCLEOTIDE SEQUENCE [LARGE SCALE GENOMIC DNA]</scope>
    <source>
        <strain evidence="2 3">DSM 22214</strain>
    </source>
</reference>
<dbReference type="RefSeq" id="WP_109744029.1">
    <property type="nucleotide sequence ID" value="NZ_QGGO01000019.1"/>
</dbReference>
<dbReference type="Proteomes" id="UP000245489">
    <property type="component" value="Unassembled WGS sequence"/>
</dbReference>
<dbReference type="GO" id="GO:0006313">
    <property type="term" value="P:DNA transposition"/>
    <property type="evidence" value="ECO:0007669"/>
    <property type="project" value="InterPro"/>
</dbReference>
<feature type="domain" description="Transposase IS200-like" evidence="1">
    <location>
        <begin position="9"/>
        <end position="146"/>
    </location>
</feature>
<dbReference type="SUPFAM" id="SSF143422">
    <property type="entry name" value="Transposase IS200-like"/>
    <property type="match status" value="1"/>
</dbReference>
<dbReference type="PANTHER" id="PTHR36966:SF1">
    <property type="entry name" value="REP-ASSOCIATED TYROSINE TRANSPOSASE"/>
    <property type="match status" value="1"/>
</dbReference>
<dbReference type="Pfam" id="PF01797">
    <property type="entry name" value="Y1_Tnp"/>
    <property type="match status" value="1"/>
</dbReference>
<keyword evidence="3" id="KW-1185">Reference proteome</keyword>
<dbReference type="GO" id="GO:0004803">
    <property type="term" value="F:transposase activity"/>
    <property type="evidence" value="ECO:0007669"/>
    <property type="project" value="InterPro"/>
</dbReference>
<gene>
    <name evidence="2" type="ORF">LV89_03331</name>
</gene>
<dbReference type="PANTHER" id="PTHR36966">
    <property type="entry name" value="REP-ASSOCIATED TYROSINE TRANSPOSASE"/>
    <property type="match status" value="1"/>
</dbReference>
<dbReference type="AlphaFoldDB" id="A0A316DZH8"/>
<dbReference type="OrthoDB" id="9788881at2"/>
<dbReference type="Gene3D" id="3.30.70.1290">
    <property type="entry name" value="Transposase IS200-like"/>
    <property type="match status" value="1"/>
</dbReference>
<dbReference type="InterPro" id="IPR036515">
    <property type="entry name" value="Transposase_17_sf"/>
</dbReference>
<organism evidence="2 3">
    <name type="scientific">Arcicella aurantiaca</name>
    <dbReference type="NCBI Taxonomy" id="591202"/>
    <lineage>
        <taxon>Bacteria</taxon>
        <taxon>Pseudomonadati</taxon>
        <taxon>Bacteroidota</taxon>
        <taxon>Cytophagia</taxon>
        <taxon>Cytophagales</taxon>
        <taxon>Flectobacillaceae</taxon>
        <taxon>Arcicella</taxon>
    </lineage>
</organism>
<evidence type="ECO:0000313" key="2">
    <source>
        <dbReference type="EMBL" id="PWK22619.1"/>
    </source>
</evidence>
<protein>
    <submittedName>
        <fullName evidence="2">REP element-mobilizing transposase RayT</fullName>
    </submittedName>
</protein>
<dbReference type="InterPro" id="IPR052715">
    <property type="entry name" value="RAYT_transposase"/>
</dbReference>
<dbReference type="NCBIfam" id="NF047646">
    <property type="entry name" value="REP_Tyr_transpos"/>
    <property type="match status" value="1"/>
</dbReference>
<evidence type="ECO:0000259" key="1">
    <source>
        <dbReference type="SMART" id="SM01321"/>
    </source>
</evidence>
<comment type="caution">
    <text evidence="2">The sequence shown here is derived from an EMBL/GenBank/DDBJ whole genome shotgun (WGS) entry which is preliminary data.</text>
</comment>
<name>A0A316DZH8_9BACT</name>
<dbReference type="GO" id="GO:0043565">
    <property type="term" value="F:sequence-specific DNA binding"/>
    <property type="evidence" value="ECO:0007669"/>
    <property type="project" value="TreeGrafter"/>
</dbReference>
<evidence type="ECO:0000313" key="3">
    <source>
        <dbReference type="Proteomes" id="UP000245489"/>
    </source>
</evidence>
<dbReference type="InterPro" id="IPR002686">
    <property type="entry name" value="Transposase_17"/>
</dbReference>